<name>W2LIZ1_PHYNI</name>
<feature type="compositionally biased region" description="Basic and acidic residues" evidence="1">
    <location>
        <begin position="287"/>
        <end position="310"/>
    </location>
</feature>
<feature type="compositionally biased region" description="Polar residues" evidence="1">
    <location>
        <begin position="358"/>
        <end position="382"/>
    </location>
</feature>
<feature type="compositionally biased region" description="Basic and acidic residues" evidence="1">
    <location>
        <begin position="97"/>
        <end position="110"/>
    </location>
</feature>
<feature type="compositionally biased region" description="Polar residues" evidence="1">
    <location>
        <begin position="311"/>
        <end position="326"/>
    </location>
</feature>
<dbReference type="AlphaFoldDB" id="W2LIZ1"/>
<feature type="compositionally biased region" description="Low complexity" evidence="1">
    <location>
        <begin position="342"/>
        <end position="357"/>
    </location>
</feature>
<feature type="region of interest" description="Disordered" evidence="1">
    <location>
        <begin position="1"/>
        <end position="391"/>
    </location>
</feature>
<organism evidence="2">
    <name type="scientific">Phytophthora nicotianae</name>
    <name type="common">Potato buckeye rot agent</name>
    <name type="synonym">Phytophthora parasitica</name>
    <dbReference type="NCBI Taxonomy" id="4792"/>
    <lineage>
        <taxon>Eukaryota</taxon>
        <taxon>Sar</taxon>
        <taxon>Stramenopiles</taxon>
        <taxon>Oomycota</taxon>
        <taxon>Peronosporomycetes</taxon>
        <taxon>Peronosporales</taxon>
        <taxon>Peronosporaceae</taxon>
        <taxon>Phytophthora</taxon>
    </lineage>
</organism>
<feature type="compositionally biased region" description="Basic residues" evidence="1">
    <location>
        <begin position="142"/>
        <end position="175"/>
    </location>
</feature>
<dbReference type="EMBL" id="KI678721">
    <property type="protein sequence ID" value="ETL97448.1"/>
    <property type="molecule type" value="Genomic_DNA"/>
</dbReference>
<evidence type="ECO:0000256" key="1">
    <source>
        <dbReference type="SAM" id="MobiDB-lite"/>
    </source>
</evidence>
<dbReference type="OrthoDB" id="8068875at2759"/>
<feature type="compositionally biased region" description="Basic residues" evidence="1">
    <location>
        <begin position="111"/>
        <end position="128"/>
    </location>
</feature>
<dbReference type="Proteomes" id="UP000054423">
    <property type="component" value="Unassembled WGS sequence"/>
</dbReference>
<protein>
    <submittedName>
        <fullName evidence="2">Uncharacterized protein</fullName>
    </submittedName>
</protein>
<feature type="compositionally biased region" description="Basic and acidic residues" evidence="1">
    <location>
        <begin position="54"/>
        <end position="64"/>
    </location>
</feature>
<reference evidence="2" key="1">
    <citation type="submission" date="2013-11" db="EMBL/GenBank/DDBJ databases">
        <title>The Genome Sequence of Phytophthora parasitica CHvinca01.</title>
        <authorList>
            <consortium name="The Broad Institute Genomics Platform"/>
            <person name="Russ C."/>
            <person name="Tyler B."/>
            <person name="Panabieres F."/>
            <person name="Shan W."/>
            <person name="Tripathy S."/>
            <person name="Grunwald N."/>
            <person name="Machado M."/>
            <person name="Johnson C.S."/>
            <person name="Arredondo F."/>
            <person name="Hong C."/>
            <person name="Coffey M."/>
            <person name="Young S.K."/>
            <person name="Zeng Q."/>
            <person name="Gargeya S."/>
            <person name="Fitzgerald M."/>
            <person name="Abouelleil A."/>
            <person name="Alvarado L."/>
            <person name="Chapman S.B."/>
            <person name="Gainer-Dewar J."/>
            <person name="Goldberg J."/>
            <person name="Griggs A."/>
            <person name="Gujja S."/>
            <person name="Hansen M."/>
            <person name="Howarth C."/>
            <person name="Imamovic A."/>
            <person name="Ireland A."/>
            <person name="Larimer J."/>
            <person name="McCowan C."/>
            <person name="Murphy C."/>
            <person name="Pearson M."/>
            <person name="Poon T.W."/>
            <person name="Priest M."/>
            <person name="Roberts A."/>
            <person name="Saif S."/>
            <person name="Shea T."/>
            <person name="Sykes S."/>
            <person name="Wortman J."/>
            <person name="Nusbaum C."/>
            <person name="Birren B."/>
        </authorList>
    </citation>
    <scope>NUCLEOTIDE SEQUENCE [LARGE SCALE GENOMIC DNA]</scope>
    <source>
        <strain evidence="2">CHvinca01</strain>
    </source>
</reference>
<evidence type="ECO:0000313" key="2">
    <source>
        <dbReference type="EMBL" id="ETL97448.1"/>
    </source>
</evidence>
<accession>W2LIZ1</accession>
<gene>
    <name evidence="2" type="ORF">L917_05294</name>
</gene>
<proteinExistence type="predicted"/>
<feature type="compositionally biased region" description="Low complexity" evidence="1">
    <location>
        <begin position="243"/>
        <end position="253"/>
    </location>
</feature>
<feature type="compositionally biased region" description="Basic and acidic residues" evidence="1">
    <location>
        <begin position="219"/>
        <end position="238"/>
    </location>
</feature>
<sequence length="474" mass="54746">MDRRRSHRGRSRSPRRRTPERIHRRRNRSPSRSSRSRSVVERAPQSWGTSKAWATRDRHREHYIHSPSASPQRHLYQRERNFTSNARSYTNRRSRSRSIDTSRSRDSRRDSRYRRSSSPRRRVSHTRQRSPSLRRQSPSPPRYKKYVSRQRSRSPYRRSPSPHRRSPTPHRRSPSPRRQYSPSPRRRSPSPRQRSFSPRERSASPRCRSTSVRRRSPSPRRDRASRSRSDSRWCRIEDAASQSGSPRGPSSSRTNDTRAMNPPVAKQSPMSSASTPPKAKTGQFNDSKNDVKHDVKEATMLEDRSADEQRLSATGSHDGRSNSYGYSHQHLHSRRLFHPDARAPSSSPAPLGLSTPAKSVTISDQVTTSSPRVDPSSTSTPTRPADGNGNHHVVVNPILEKMREAQRESHRAYLKSNSDYNRAEMKYVSIEAELRLAEFWLEVVTKNLEDVGKRIEVHDWNFQKITNQDGADIA</sequence>
<feature type="compositionally biased region" description="Basic residues" evidence="1">
    <location>
        <begin position="1"/>
        <end position="29"/>
    </location>
</feature>
<dbReference type="VEuPathDB" id="FungiDB:PPTG_10206"/>